<keyword evidence="1" id="KW-0472">Membrane</keyword>
<dbReference type="AlphaFoldDB" id="A0ABD4Z5G3"/>
<evidence type="ECO:0000313" key="3">
    <source>
        <dbReference type="EMBL" id="MDK6027873.1"/>
    </source>
</evidence>
<feature type="domain" description="PBP" evidence="2">
    <location>
        <begin position="37"/>
        <end position="233"/>
    </location>
</feature>
<keyword evidence="1" id="KW-1133">Transmembrane helix</keyword>
<organism evidence="3 4">
    <name type="scientific">Ignisphaera cupida</name>
    <dbReference type="NCBI Taxonomy" id="3050454"/>
    <lineage>
        <taxon>Archaea</taxon>
        <taxon>Thermoproteota</taxon>
        <taxon>Thermoprotei</taxon>
        <taxon>Desulfurococcales</taxon>
        <taxon>Desulfurococcaceae</taxon>
        <taxon>Ignisphaera</taxon>
    </lineage>
</organism>
<dbReference type="SUPFAM" id="SSF53850">
    <property type="entry name" value="Periplasmic binding protein-like II"/>
    <property type="match status" value="1"/>
</dbReference>
<evidence type="ECO:0000259" key="2">
    <source>
        <dbReference type="Pfam" id="PF12849"/>
    </source>
</evidence>
<dbReference type="EMBL" id="JASNVW010000001">
    <property type="protein sequence ID" value="MDK6027873.1"/>
    <property type="molecule type" value="Genomic_DNA"/>
</dbReference>
<proteinExistence type="predicted"/>
<dbReference type="Gene3D" id="3.40.190.10">
    <property type="entry name" value="Periplasmic binding protein-like II"/>
    <property type="match status" value="2"/>
</dbReference>
<name>A0ABD4Z5G3_9CREN</name>
<gene>
    <name evidence="3" type="ORF">QPL79_00640</name>
</gene>
<feature type="transmembrane region" description="Helical" evidence="1">
    <location>
        <begin position="6"/>
        <end position="28"/>
    </location>
</feature>
<protein>
    <submittedName>
        <fullName evidence="3">Substrate-binding domain-containing protein</fullName>
    </submittedName>
</protein>
<evidence type="ECO:0000313" key="4">
    <source>
        <dbReference type="Proteomes" id="UP001529235"/>
    </source>
</evidence>
<sequence>MKQALMYSLVIVAVIVAGVAGFFVGYYYGGHREAGMQTNSIVVSTTTSLYQIGILNSFFNEFRNLTKLNIQFNVLAKGSGEALRLLSDGSACIGFTHAPSLELQYMNQGKIERLAIFGYNEFIIVGPPDDPANVSKASDAVDAFKRIYEAGEKGLAKFVSRGDMSGTNVRELQLWKLLKLNPEGRPWYLKSGQGMAQTLLMADNLKAYTLTDVGSYLNLKSQGKLSNLADLKRDFKYLINVYAIYLSKAPSCDNQFTWYVAYKLRDYVMNQGQDLLNNKYKGLVNPAKGNETMVEEAWRSLTKLG</sequence>
<keyword evidence="4" id="KW-1185">Reference proteome</keyword>
<keyword evidence="1" id="KW-0812">Transmembrane</keyword>
<reference evidence="3 4" key="1">
    <citation type="submission" date="2023-05" db="EMBL/GenBank/DDBJ databases">
        <title>A new hyperthermophilic archaea 'Ignisphaera cupida' sp. nov. and description of the family 'Ignisphaeraceae' fam. nov.</title>
        <authorList>
            <person name="Podosokorskaya O.A."/>
            <person name="Elcheninov A.G."/>
            <person name="Klukina A."/>
            <person name="Merkel A.Y."/>
        </authorList>
    </citation>
    <scope>NUCLEOTIDE SEQUENCE [LARGE SCALE GENOMIC DNA]</scope>
    <source>
        <strain evidence="3 4">4213-co</strain>
    </source>
</reference>
<dbReference type="RefSeq" id="WP_285272853.1">
    <property type="nucleotide sequence ID" value="NZ_JASNVW010000001.1"/>
</dbReference>
<dbReference type="InterPro" id="IPR024370">
    <property type="entry name" value="PBP_domain"/>
</dbReference>
<dbReference type="PANTHER" id="PTHR37945">
    <property type="entry name" value="EXTRACELLULAR TUNGSTATE BINDING PROTEIN"/>
    <property type="match status" value="1"/>
</dbReference>
<comment type="caution">
    <text evidence="3">The sequence shown here is derived from an EMBL/GenBank/DDBJ whole genome shotgun (WGS) entry which is preliminary data.</text>
</comment>
<dbReference type="PANTHER" id="PTHR37945:SF1">
    <property type="entry name" value="EXTRACELLULAR TUNGSTATE BINDING PROTEIN"/>
    <property type="match status" value="1"/>
</dbReference>
<dbReference type="Proteomes" id="UP001529235">
    <property type="component" value="Unassembled WGS sequence"/>
</dbReference>
<dbReference type="InterPro" id="IPR052738">
    <property type="entry name" value="ABC-Tungstate_binding"/>
</dbReference>
<accession>A0ABD4Z5G3</accession>
<dbReference type="Pfam" id="PF12849">
    <property type="entry name" value="PBP_like_2"/>
    <property type="match status" value="1"/>
</dbReference>
<evidence type="ECO:0000256" key="1">
    <source>
        <dbReference type="SAM" id="Phobius"/>
    </source>
</evidence>